<dbReference type="SUPFAM" id="SSF52540">
    <property type="entry name" value="P-loop containing nucleoside triphosphate hydrolases"/>
    <property type="match status" value="1"/>
</dbReference>
<dbReference type="Proteomes" id="UP000051574">
    <property type="component" value="Unassembled WGS sequence"/>
</dbReference>
<proteinExistence type="inferred from homology"/>
<keyword evidence="4 9" id="KW-0812">Transmembrane</keyword>
<dbReference type="Pfam" id="PF00005">
    <property type="entry name" value="ABC_tran"/>
    <property type="match status" value="1"/>
</dbReference>
<evidence type="ECO:0000313" key="12">
    <source>
        <dbReference type="Proteomes" id="UP000051574"/>
    </source>
</evidence>
<comment type="caution">
    <text evidence="11">The sequence shown here is derived from an EMBL/GenBank/DDBJ whole genome shotgun (WGS) entry which is preliminary data.</text>
</comment>
<dbReference type="Pfam" id="PF01061">
    <property type="entry name" value="ABC2_membrane"/>
    <property type="match status" value="2"/>
</dbReference>
<feature type="transmembrane region" description="Helical" evidence="9">
    <location>
        <begin position="475"/>
        <end position="497"/>
    </location>
</feature>
<dbReference type="InterPro" id="IPR003593">
    <property type="entry name" value="AAA+_ATPase"/>
</dbReference>
<feature type="transmembrane region" description="Helical" evidence="9">
    <location>
        <begin position="443"/>
        <end position="463"/>
    </location>
</feature>
<keyword evidence="6 11" id="KW-0067">ATP-binding</keyword>
<evidence type="ECO:0000256" key="7">
    <source>
        <dbReference type="ARBA" id="ARBA00022989"/>
    </source>
</evidence>
<dbReference type="PROSITE" id="PS00211">
    <property type="entry name" value="ABC_TRANSPORTER_1"/>
    <property type="match status" value="1"/>
</dbReference>
<dbReference type="SMART" id="SM00382">
    <property type="entry name" value="AAA"/>
    <property type="match status" value="1"/>
</dbReference>
<dbReference type="GO" id="GO:0016887">
    <property type="term" value="F:ATP hydrolysis activity"/>
    <property type="evidence" value="ECO:0007669"/>
    <property type="project" value="InterPro"/>
</dbReference>
<comment type="subcellular location">
    <subcellularLocation>
        <location evidence="1">Membrane</location>
        <topology evidence="1">Multi-pass membrane protein</topology>
    </subcellularLocation>
</comment>
<dbReference type="InterPro" id="IPR027417">
    <property type="entry name" value="P-loop_NTPase"/>
</dbReference>
<dbReference type="GO" id="GO:0140359">
    <property type="term" value="F:ABC-type transporter activity"/>
    <property type="evidence" value="ECO:0007669"/>
    <property type="project" value="InterPro"/>
</dbReference>
<dbReference type="PANTHER" id="PTHR48041:SF105">
    <property type="entry name" value="FI02074P"/>
    <property type="match status" value="1"/>
</dbReference>
<feature type="transmembrane region" description="Helical" evidence="9">
    <location>
        <begin position="503"/>
        <end position="524"/>
    </location>
</feature>
<dbReference type="Pfam" id="PF19055">
    <property type="entry name" value="ABC2_membrane_7"/>
    <property type="match status" value="1"/>
</dbReference>
<dbReference type="EMBL" id="LJIG01009579">
    <property type="protein sequence ID" value="KRT82798.1"/>
    <property type="molecule type" value="Genomic_DNA"/>
</dbReference>
<keyword evidence="7 9" id="KW-1133">Transmembrane helix</keyword>
<evidence type="ECO:0000256" key="5">
    <source>
        <dbReference type="ARBA" id="ARBA00022741"/>
    </source>
</evidence>
<keyword evidence="5" id="KW-0547">Nucleotide-binding</keyword>
<feature type="domain" description="ABC transporter" evidence="10">
    <location>
        <begin position="20"/>
        <end position="253"/>
    </location>
</feature>
<evidence type="ECO:0000259" key="10">
    <source>
        <dbReference type="PROSITE" id="PS50893"/>
    </source>
</evidence>
<feature type="transmembrane region" description="Helical" evidence="9">
    <location>
        <begin position="343"/>
        <end position="367"/>
    </location>
</feature>
<feature type="transmembrane region" description="Helical" evidence="9">
    <location>
        <begin position="419"/>
        <end position="437"/>
    </location>
</feature>
<evidence type="ECO:0000256" key="8">
    <source>
        <dbReference type="ARBA" id="ARBA00023136"/>
    </source>
</evidence>
<evidence type="ECO:0000256" key="6">
    <source>
        <dbReference type="ARBA" id="ARBA00022840"/>
    </source>
</evidence>
<dbReference type="Gene3D" id="3.40.50.300">
    <property type="entry name" value="P-loop containing nucleotide triphosphate hydrolases"/>
    <property type="match status" value="1"/>
</dbReference>
<name>A0A0T6B6J4_9SCAR</name>
<dbReference type="FunFam" id="3.40.50.300:FF:001077">
    <property type="entry name" value="Uncharacterized protein, isoform A"/>
    <property type="match status" value="1"/>
</dbReference>
<dbReference type="AlphaFoldDB" id="A0A0T6B6J4"/>
<dbReference type="PROSITE" id="PS50893">
    <property type="entry name" value="ABC_TRANSPORTER_2"/>
    <property type="match status" value="1"/>
</dbReference>
<dbReference type="InterPro" id="IPR013525">
    <property type="entry name" value="ABC2_TM"/>
</dbReference>
<keyword evidence="3" id="KW-0813">Transport</keyword>
<dbReference type="GO" id="GO:0005886">
    <property type="term" value="C:plasma membrane"/>
    <property type="evidence" value="ECO:0007669"/>
    <property type="project" value="TreeGrafter"/>
</dbReference>
<evidence type="ECO:0000313" key="11">
    <source>
        <dbReference type="EMBL" id="KRT82798.1"/>
    </source>
</evidence>
<feature type="transmembrane region" description="Helical" evidence="9">
    <location>
        <begin position="379"/>
        <end position="399"/>
    </location>
</feature>
<dbReference type="InterPro" id="IPR003439">
    <property type="entry name" value="ABC_transporter-like_ATP-bd"/>
</dbReference>
<protein>
    <submittedName>
        <fullName evidence="11">ABC transporter ATP-binding protein</fullName>
    </submittedName>
</protein>
<comment type="similarity">
    <text evidence="2">Belongs to the ABC transporter superfamily. ABCG family. Eye pigment precursor importer (TC 3.A.1.204) subfamily.</text>
</comment>
<evidence type="ECO:0000256" key="9">
    <source>
        <dbReference type="SAM" id="Phobius"/>
    </source>
</evidence>
<dbReference type="PANTHER" id="PTHR48041">
    <property type="entry name" value="ABC TRANSPORTER G FAMILY MEMBER 28"/>
    <property type="match status" value="1"/>
</dbReference>
<evidence type="ECO:0000256" key="1">
    <source>
        <dbReference type="ARBA" id="ARBA00004141"/>
    </source>
</evidence>
<dbReference type="CDD" id="cd03213">
    <property type="entry name" value="ABCG_EPDR"/>
    <property type="match status" value="1"/>
</dbReference>
<organism evidence="11 12">
    <name type="scientific">Oryctes borbonicus</name>
    <dbReference type="NCBI Taxonomy" id="1629725"/>
    <lineage>
        <taxon>Eukaryota</taxon>
        <taxon>Metazoa</taxon>
        <taxon>Ecdysozoa</taxon>
        <taxon>Arthropoda</taxon>
        <taxon>Hexapoda</taxon>
        <taxon>Insecta</taxon>
        <taxon>Pterygota</taxon>
        <taxon>Neoptera</taxon>
        <taxon>Endopterygota</taxon>
        <taxon>Coleoptera</taxon>
        <taxon>Polyphaga</taxon>
        <taxon>Scarabaeiformia</taxon>
        <taxon>Scarabaeidae</taxon>
        <taxon>Dynastinae</taxon>
        <taxon>Oryctes</taxon>
    </lineage>
</organism>
<feature type="transmembrane region" description="Helical" evidence="9">
    <location>
        <begin position="588"/>
        <end position="609"/>
    </location>
</feature>
<keyword evidence="8 9" id="KW-0472">Membrane</keyword>
<dbReference type="OrthoDB" id="66620at2759"/>
<dbReference type="InterPro" id="IPR050352">
    <property type="entry name" value="ABCG_transporters"/>
</dbReference>
<keyword evidence="12" id="KW-1185">Reference proteome</keyword>
<reference evidence="11 12" key="1">
    <citation type="submission" date="2015-09" db="EMBL/GenBank/DDBJ databases">
        <title>Draft genome of the scarab beetle Oryctes borbonicus.</title>
        <authorList>
            <person name="Meyer J.M."/>
            <person name="Markov G.V."/>
            <person name="Baskaran P."/>
            <person name="Herrmann M."/>
            <person name="Sommer R.J."/>
            <person name="Roedelsperger C."/>
        </authorList>
    </citation>
    <scope>NUCLEOTIDE SEQUENCE [LARGE SCALE GENOMIC DNA]</scope>
    <source>
        <strain evidence="11">OB123</strain>
        <tissue evidence="11">Whole animal</tissue>
    </source>
</reference>
<gene>
    <name evidence="11" type="ORF">AMK59_3399</name>
</gene>
<evidence type="ECO:0000256" key="2">
    <source>
        <dbReference type="ARBA" id="ARBA00005814"/>
    </source>
</evidence>
<accession>A0A0T6B6J4</accession>
<dbReference type="GO" id="GO:0005524">
    <property type="term" value="F:ATP binding"/>
    <property type="evidence" value="ECO:0007669"/>
    <property type="project" value="UniProtKB-KW"/>
</dbReference>
<dbReference type="InterPro" id="IPR017871">
    <property type="entry name" value="ABC_transporter-like_CS"/>
</dbReference>
<sequence length="629" mass="71263">MEIDERGVIIKVIKRPPVDVEFYNLCCKVGKKEILKSICGKFSSGHLTGILGCSGAGKTTLLNTLAGDAQGIVSGRIYINGEPRVMRDFRKVSCYLRQEDLVQPYLTVLESVTIATQLKLGERFSDKEKQSLAHRILSTIGLDTSHNTAVEHLSGGERKRLTIALELVNNPAVIFLDEPTTGLDDVSLRQCVKLLKSLASQGRNIICTIHQPSDSIFKLFDMVYFLSDGYCIYNGTVPDLIPFLLSAGCSCPMNYNPADYIIESVNDQESRTLQLSNIINNGNPKSQFNSCIAFDDYGINDGIREKPSRARYSNEINSFETSFWTQFLILLRRNFIQLRRNKIVLALHFAHNFICGLCVGILFYQVGMRGSMMILNLKQLYGLVIYFMFTHAMAPILLYPPEVKLLEREYFNRWYSLKAYFTASTVTLIPIIVRPSFPHYFIYFIFYICYKVITTVIFVLLVYFMTGQPLESDRFAWFCTVCVLTAITSQGLGYTIGALFNPIRGACVGSALAIPLVLLGMQGIGDGDKLAPYMRCIMFISYPYHAYVGMAVSVFKDRGRIDCDDVFCYFGDSEFLLLKMGMEGKSRIIQAIILLLFFVINRFLLYLFLRIRLSSGCYLLRRMELFNLS</sequence>
<dbReference type="InterPro" id="IPR043926">
    <property type="entry name" value="ABCG_dom"/>
</dbReference>
<evidence type="ECO:0000256" key="4">
    <source>
        <dbReference type="ARBA" id="ARBA00022692"/>
    </source>
</evidence>
<evidence type="ECO:0000256" key="3">
    <source>
        <dbReference type="ARBA" id="ARBA00022448"/>
    </source>
</evidence>